<dbReference type="EMBL" id="BMUW01000001">
    <property type="protein sequence ID" value="GGZ35910.1"/>
    <property type="molecule type" value="Genomic_DNA"/>
</dbReference>
<comment type="caution">
    <text evidence="1">The sequence shown here is derived from an EMBL/GenBank/DDBJ whole genome shotgun (WGS) entry which is preliminary data.</text>
</comment>
<keyword evidence="2" id="KW-1185">Reference proteome</keyword>
<proteinExistence type="predicted"/>
<evidence type="ECO:0000313" key="2">
    <source>
        <dbReference type="Proteomes" id="UP000624183"/>
    </source>
</evidence>
<protein>
    <submittedName>
        <fullName evidence="1">Uncharacterized protein</fullName>
    </submittedName>
</protein>
<gene>
    <name evidence="1" type="ORF">GCM10010328_06720</name>
</gene>
<accession>A0ABQ3BDJ3</accession>
<name>A0ABQ3BDJ3_9ACTN</name>
<dbReference type="Proteomes" id="UP000624183">
    <property type="component" value="Unassembled WGS sequence"/>
</dbReference>
<organism evidence="1 2">
    <name type="scientific">Streptomyces rubiginosohelvolus</name>
    <dbReference type="NCBI Taxonomy" id="67362"/>
    <lineage>
        <taxon>Bacteria</taxon>
        <taxon>Bacillati</taxon>
        <taxon>Actinomycetota</taxon>
        <taxon>Actinomycetes</taxon>
        <taxon>Kitasatosporales</taxon>
        <taxon>Streptomycetaceae</taxon>
        <taxon>Streptomyces</taxon>
    </lineage>
</organism>
<evidence type="ECO:0000313" key="1">
    <source>
        <dbReference type="EMBL" id="GGZ35910.1"/>
    </source>
</evidence>
<sequence>MDPIDQCTAVALLPPPDFVLRLAAADGGSRPEAGHLLCELAADHDGYHAMALWDDDTNRTAVWARWRGERATLAELAWCGAVEPRGEDACGLFSGHPSAHDWDVTDPTLAAVDAVLAGEYPHLAPRDGV</sequence>
<reference evidence="2" key="1">
    <citation type="journal article" date="2019" name="Int. J. Syst. Evol. Microbiol.">
        <title>The Global Catalogue of Microorganisms (GCM) 10K type strain sequencing project: providing services to taxonomists for standard genome sequencing and annotation.</title>
        <authorList>
            <consortium name="The Broad Institute Genomics Platform"/>
            <consortium name="The Broad Institute Genome Sequencing Center for Infectious Disease"/>
            <person name="Wu L."/>
            <person name="Ma J."/>
        </authorList>
    </citation>
    <scope>NUCLEOTIDE SEQUENCE [LARGE SCALE GENOMIC DNA]</scope>
    <source>
        <strain evidence="2">JCM 4602</strain>
    </source>
</reference>